<keyword evidence="2" id="KW-0472">Membrane</keyword>
<dbReference type="EMBL" id="BNJQ01000029">
    <property type="protein sequence ID" value="GHP10430.1"/>
    <property type="molecule type" value="Genomic_DNA"/>
</dbReference>
<evidence type="ECO:0000256" key="1">
    <source>
        <dbReference type="SAM" id="MobiDB-lite"/>
    </source>
</evidence>
<feature type="transmembrane region" description="Helical" evidence="2">
    <location>
        <begin position="268"/>
        <end position="291"/>
    </location>
</feature>
<feature type="region of interest" description="Disordered" evidence="1">
    <location>
        <begin position="1"/>
        <end position="78"/>
    </location>
</feature>
<evidence type="ECO:0000256" key="2">
    <source>
        <dbReference type="SAM" id="Phobius"/>
    </source>
</evidence>
<keyword evidence="2" id="KW-1133">Transmembrane helix</keyword>
<feature type="transmembrane region" description="Helical" evidence="2">
    <location>
        <begin position="298"/>
        <end position="315"/>
    </location>
</feature>
<feature type="compositionally biased region" description="Polar residues" evidence="1">
    <location>
        <begin position="1"/>
        <end position="15"/>
    </location>
</feature>
<sequence length="352" mass="38331">MSPGGTYNSNNSPDTTEFPRHEYLRRSRSATRAHGGTVRHILRDDDGDYEFSLGKGNRDSPQGKGARTGAPAGAVGPVRPPFDASAKLPKYCGHIKVCQRFKRNLWEVTTSPEDGRHIPVPSASLTNPDLTAQYEAARPLHRTPVRGRPKSSRRNSEAGSDVMTSSTRTASTLYKAAQRTAAPAFPQKQVVPPTTSRRRATAQARSYPSPPSRSYNAVMPLFLLMQLSLLTLAFWECAEELPAIYRVVKSDGGASAGLFKRASRDSSAVHLAEIAVVAAKTLPHVAALLVYRFDFSDLARMMYIPYVIAFAAYHVQRRALWNEDGSLAHATGALGALCAVTALLAVRINVSR</sequence>
<feature type="compositionally biased region" description="Low complexity" evidence="1">
    <location>
        <begin position="65"/>
        <end position="77"/>
    </location>
</feature>
<evidence type="ECO:0000313" key="4">
    <source>
        <dbReference type="Proteomes" id="UP000660262"/>
    </source>
</evidence>
<feature type="region of interest" description="Disordered" evidence="1">
    <location>
        <begin position="134"/>
        <end position="212"/>
    </location>
</feature>
<dbReference type="AlphaFoldDB" id="A0A830HX98"/>
<keyword evidence="4" id="KW-1185">Reference proteome</keyword>
<accession>A0A830HX98</accession>
<reference evidence="3" key="1">
    <citation type="submission" date="2020-10" db="EMBL/GenBank/DDBJ databases">
        <title>Unveiling of a novel bifunctional photoreceptor, Dualchrome1, isolated from a cosmopolitan green alga.</title>
        <authorList>
            <person name="Suzuki S."/>
            <person name="Kawachi M."/>
        </authorList>
    </citation>
    <scope>NUCLEOTIDE SEQUENCE</scope>
    <source>
        <strain evidence="3">NIES 2893</strain>
    </source>
</reference>
<feature type="compositionally biased region" description="Low complexity" evidence="1">
    <location>
        <begin position="201"/>
        <end position="212"/>
    </location>
</feature>
<keyword evidence="2" id="KW-0812">Transmembrane</keyword>
<name>A0A830HX98_9CHLO</name>
<gene>
    <name evidence="3" type="ORF">PPROV_000916100</name>
</gene>
<proteinExistence type="predicted"/>
<comment type="caution">
    <text evidence="3">The sequence shown here is derived from an EMBL/GenBank/DDBJ whole genome shotgun (WGS) entry which is preliminary data.</text>
</comment>
<feature type="compositionally biased region" description="Polar residues" evidence="1">
    <location>
        <begin position="162"/>
        <end position="172"/>
    </location>
</feature>
<feature type="compositionally biased region" description="Basic residues" evidence="1">
    <location>
        <begin position="139"/>
        <end position="153"/>
    </location>
</feature>
<dbReference type="Proteomes" id="UP000660262">
    <property type="component" value="Unassembled WGS sequence"/>
</dbReference>
<organism evidence="3 4">
    <name type="scientific">Pycnococcus provasolii</name>
    <dbReference type="NCBI Taxonomy" id="41880"/>
    <lineage>
        <taxon>Eukaryota</taxon>
        <taxon>Viridiplantae</taxon>
        <taxon>Chlorophyta</taxon>
        <taxon>Pseudoscourfieldiophyceae</taxon>
        <taxon>Pseudoscourfieldiales</taxon>
        <taxon>Pycnococcaceae</taxon>
        <taxon>Pycnococcus</taxon>
    </lineage>
</organism>
<feature type="transmembrane region" description="Helical" evidence="2">
    <location>
        <begin position="327"/>
        <end position="346"/>
    </location>
</feature>
<protein>
    <submittedName>
        <fullName evidence="3">Uncharacterized protein</fullName>
    </submittedName>
</protein>
<evidence type="ECO:0000313" key="3">
    <source>
        <dbReference type="EMBL" id="GHP10430.1"/>
    </source>
</evidence>